<comment type="similarity">
    <text evidence="5 17">Belongs to the cytochrome P450 family.</text>
</comment>
<sequence>MLVCIIIFLLLVTTYLKYLQIYSFWRKKGVTGPKPYPIVGNYAPFIFGRVSEGDLLRKIYEQYPNERFVGIYKGVRPVLLLRDPELIKLVMVKDFKYFPDRCIEKTLQVAKSVFTLKGDEEWHAKRKLMTPLYTTSKLTKILPCIQKSADNYAKYVKYLIDNNIDHEIHHLQSKFMLQNVGILTFGVEIDPFFGDNELETALIETTIHPHLINSPIHIANYVCPPLLKMLAPLLQRIYLRRLMSFGHYITSLINKPRDGNDLSHIFLNHMVNLKSRDEKVLNSKLQANVNNADIIEQTLTIALASYETPSILSGLILHELALHQDIQEKCYQEISTVFEKHDGQLSLQALSEMKYLDMIFDETLRLHPMAHVLDRRPSAKYTFPDTNVTVDKDVFIFMPTHGLQLDPKYYENPLKFDPDRFLPENKDKLQSYTYLPFGFGPRACLGLRASKVLVLSNISLFLRRFKVSPSAKTKPVLKLDPKRLLASVPLGGIWIKIEQRN</sequence>
<proteinExistence type="inferred from homology"/>
<evidence type="ECO:0000256" key="9">
    <source>
        <dbReference type="ARBA" id="ARBA00022824"/>
    </source>
</evidence>
<evidence type="ECO:0000256" key="8">
    <source>
        <dbReference type="ARBA" id="ARBA00022723"/>
    </source>
</evidence>
<evidence type="ECO:0000256" key="13">
    <source>
        <dbReference type="ARBA" id="ARBA00023033"/>
    </source>
</evidence>
<keyword evidence="11 17" id="KW-0560">Oxidoreductase</keyword>
<dbReference type="EC" id="1.14.14.1" evidence="6"/>
<dbReference type="CDD" id="cd11056">
    <property type="entry name" value="CYP6-like"/>
    <property type="match status" value="1"/>
</dbReference>
<dbReference type="PRINTS" id="PR00385">
    <property type="entry name" value="P450"/>
</dbReference>
<comment type="catalytic activity">
    <reaction evidence="15">
        <text>an organic molecule + reduced [NADPH--hemoprotein reductase] + O2 = an alcohol + oxidized [NADPH--hemoprotein reductase] + H2O + H(+)</text>
        <dbReference type="Rhea" id="RHEA:17149"/>
        <dbReference type="Rhea" id="RHEA-COMP:11964"/>
        <dbReference type="Rhea" id="RHEA-COMP:11965"/>
        <dbReference type="ChEBI" id="CHEBI:15377"/>
        <dbReference type="ChEBI" id="CHEBI:15378"/>
        <dbReference type="ChEBI" id="CHEBI:15379"/>
        <dbReference type="ChEBI" id="CHEBI:30879"/>
        <dbReference type="ChEBI" id="CHEBI:57618"/>
        <dbReference type="ChEBI" id="CHEBI:58210"/>
        <dbReference type="ChEBI" id="CHEBI:142491"/>
        <dbReference type="EC" id="1.14.14.1"/>
    </reaction>
</comment>
<keyword evidence="13 17" id="KW-0503">Monooxygenase</keyword>
<evidence type="ECO:0000256" key="14">
    <source>
        <dbReference type="ARBA" id="ARBA00023136"/>
    </source>
</evidence>
<dbReference type="PROSITE" id="PS00086">
    <property type="entry name" value="CYTOCHROME_P450"/>
    <property type="match status" value="1"/>
</dbReference>
<keyword evidence="14" id="KW-0472">Membrane</keyword>
<evidence type="ECO:0000256" key="1">
    <source>
        <dbReference type="ARBA" id="ARBA00001971"/>
    </source>
</evidence>
<dbReference type="PRINTS" id="PR00465">
    <property type="entry name" value="EP450IV"/>
</dbReference>
<dbReference type="GO" id="GO:0005506">
    <property type="term" value="F:iron ion binding"/>
    <property type="evidence" value="ECO:0007669"/>
    <property type="project" value="InterPro"/>
</dbReference>
<name>A0A9P0N0H7_SPOLI</name>
<keyword evidence="10" id="KW-0492">Microsome</keyword>
<evidence type="ECO:0000256" key="17">
    <source>
        <dbReference type="RuleBase" id="RU000461"/>
    </source>
</evidence>
<evidence type="ECO:0000256" key="16">
    <source>
        <dbReference type="PIRSR" id="PIRSR602403-1"/>
    </source>
</evidence>
<evidence type="ECO:0000256" key="12">
    <source>
        <dbReference type="ARBA" id="ARBA00023004"/>
    </source>
</evidence>
<feature type="binding site" description="axial binding residue" evidence="16">
    <location>
        <position position="444"/>
    </location>
    <ligand>
        <name>heme</name>
        <dbReference type="ChEBI" id="CHEBI:30413"/>
    </ligand>
    <ligandPart>
        <name>Fe</name>
        <dbReference type="ChEBI" id="CHEBI:18248"/>
    </ligandPart>
</feature>
<evidence type="ECO:0000256" key="11">
    <source>
        <dbReference type="ARBA" id="ARBA00023002"/>
    </source>
</evidence>
<dbReference type="InterPro" id="IPR050476">
    <property type="entry name" value="Insect_CytP450_Detox"/>
</dbReference>
<accession>A0A9P0N0H7</accession>
<comment type="cofactor">
    <cofactor evidence="1 16">
        <name>heme</name>
        <dbReference type="ChEBI" id="CHEBI:30413"/>
    </cofactor>
</comment>
<dbReference type="InterPro" id="IPR036396">
    <property type="entry name" value="Cyt_P450_sf"/>
</dbReference>
<evidence type="ECO:0000256" key="5">
    <source>
        <dbReference type="ARBA" id="ARBA00010617"/>
    </source>
</evidence>
<evidence type="ECO:0000256" key="2">
    <source>
        <dbReference type="ARBA" id="ARBA00003690"/>
    </source>
</evidence>
<dbReference type="GO" id="GO:0020037">
    <property type="term" value="F:heme binding"/>
    <property type="evidence" value="ECO:0007669"/>
    <property type="project" value="InterPro"/>
</dbReference>
<reference evidence="18" key="1">
    <citation type="submission" date="2022-02" db="EMBL/GenBank/DDBJ databases">
        <authorList>
            <person name="King R."/>
        </authorList>
    </citation>
    <scope>NUCLEOTIDE SEQUENCE</scope>
</reference>
<keyword evidence="9" id="KW-0256">Endoplasmic reticulum</keyword>
<organism evidence="18 19">
    <name type="scientific">Spodoptera littoralis</name>
    <name type="common">Egyptian cotton leafworm</name>
    <dbReference type="NCBI Taxonomy" id="7109"/>
    <lineage>
        <taxon>Eukaryota</taxon>
        <taxon>Metazoa</taxon>
        <taxon>Ecdysozoa</taxon>
        <taxon>Arthropoda</taxon>
        <taxon>Hexapoda</taxon>
        <taxon>Insecta</taxon>
        <taxon>Pterygota</taxon>
        <taxon>Neoptera</taxon>
        <taxon>Endopterygota</taxon>
        <taxon>Lepidoptera</taxon>
        <taxon>Glossata</taxon>
        <taxon>Ditrysia</taxon>
        <taxon>Noctuoidea</taxon>
        <taxon>Noctuidae</taxon>
        <taxon>Amphipyrinae</taxon>
        <taxon>Spodoptera</taxon>
    </lineage>
</organism>
<dbReference type="Pfam" id="PF00067">
    <property type="entry name" value="p450"/>
    <property type="match status" value="1"/>
</dbReference>
<gene>
    <name evidence="18" type="ORF">SPLIT_LOCUS2338</name>
</gene>
<evidence type="ECO:0000256" key="6">
    <source>
        <dbReference type="ARBA" id="ARBA00012109"/>
    </source>
</evidence>
<evidence type="ECO:0000256" key="4">
    <source>
        <dbReference type="ARBA" id="ARBA00004406"/>
    </source>
</evidence>
<dbReference type="InterPro" id="IPR017972">
    <property type="entry name" value="Cyt_P450_CS"/>
</dbReference>
<dbReference type="PANTHER" id="PTHR24292">
    <property type="entry name" value="CYTOCHROME P450"/>
    <property type="match status" value="1"/>
</dbReference>
<dbReference type="FunFam" id="1.10.630.10:FF:000182">
    <property type="entry name" value="Cytochrome P450 3A4"/>
    <property type="match status" value="1"/>
</dbReference>
<dbReference type="GO" id="GO:0005789">
    <property type="term" value="C:endoplasmic reticulum membrane"/>
    <property type="evidence" value="ECO:0007669"/>
    <property type="project" value="UniProtKB-SubCell"/>
</dbReference>
<comment type="function">
    <text evidence="2">May be involved in the metabolism of insect hormones and in the breakdown of synthetic insecticides.</text>
</comment>
<keyword evidence="8 16" id="KW-0479">Metal-binding</keyword>
<evidence type="ECO:0000256" key="7">
    <source>
        <dbReference type="ARBA" id="ARBA00022617"/>
    </source>
</evidence>
<dbReference type="PANTHER" id="PTHR24292:SF84">
    <property type="entry name" value="CYTOCHROME P450 28A5-RELATED"/>
    <property type="match status" value="1"/>
</dbReference>
<keyword evidence="12 16" id="KW-0408">Iron</keyword>
<evidence type="ECO:0000256" key="15">
    <source>
        <dbReference type="ARBA" id="ARBA00047827"/>
    </source>
</evidence>
<dbReference type="InterPro" id="IPR002403">
    <property type="entry name" value="Cyt_P450_E_grp-IV"/>
</dbReference>
<evidence type="ECO:0000313" key="18">
    <source>
        <dbReference type="EMBL" id="CAH1636977.1"/>
    </source>
</evidence>
<protein>
    <recommendedName>
        <fullName evidence="6">unspecific monooxygenase</fullName>
        <ecNumber evidence="6">1.14.14.1</ecNumber>
    </recommendedName>
</protein>
<evidence type="ECO:0000313" key="19">
    <source>
        <dbReference type="Proteomes" id="UP001153321"/>
    </source>
</evidence>
<dbReference type="InterPro" id="IPR001128">
    <property type="entry name" value="Cyt_P450"/>
</dbReference>
<dbReference type="EMBL" id="LR824545">
    <property type="protein sequence ID" value="CAH1636977.1"/>
    <property type="molecule type" value="Genomic_DNA"/>
</dbReference>
<comment type="subcellular location">
    <subcellularLocation>
        <location evidence="4">Endoplasmic reticulum membrane</location>
        <topology evidence="4">Peripheral membrane protein</topology>
    </subcellularLocation>
    <subcellularLocation>
        <location evidence="3">Microsome membrane</location>
        <topology evidence="3">Peripheral membrane protein</topology>
    </subcellularLocation>
</comment>
<keyword evidence="7 16" id="KW-0349">Heme</keyword>
<evidence type="ECO:0000256" key="3">
    <source>
        <dbReference type="ARBA" id="ARBA00004174"/>
    </source>
</evidence>
<dbReference type="SUPFAM" id="SSF48264">
    <property type="entry name" value="Cytochrome P450"/>
    <property type="match status" value="1"/>
</dbReference>
<dbReference type="GO" id="GO:0016712">
    <property type="term" value="F:oxidoreductase activity, acting on paired donors, with incorporation or reduction of molecular oxygen, reduced flavin or flavoprotein as one donor, and incorporation of one atom of oxygen"/>
    <property type="evidence" value="ECO:0007669"/>
    <property type="project" value="UniProtKB-EC"/>
</dbReference>
<dbReference type="Proteomes" id="UP001153321">
    <property type="component" value="Chromosome 14"/>
</dbReference>
<evidence type="ECO:0000256" key="10">
    <source>
        <dbReference type="ARBA" id="ARBA00022848"/>
    </source>
</evidence>
<keyword evidence="19" id="KW-1185">Reference proteome</keyword>
<dbReference type="Gene3D" id="1.10.630.10">
    <property type="entry name" value="Cytochrome P450"/>
    <property type="match status" value="1"/>
</dbReference>
<dbReference type="AlphaFoldDB" id="A0A9P0N0H7"/>